<organism evidence="1 2">
    <name type="scientific">Flavobacterium taihuense</name>
    <dbReference type="NCBI Taxonomy" id="2857508"/>
    <lineage>
        <taxon>Bacteria</taxon>
        <taxon>Pseudomonadati</taxon>
        <taxon>Bacteroidota</taxon>
        <taxon>Flavobacteriia</taxon>
        <taxon>Flavobacteriales</taxon>
        <taxon>Flavobacteriaceae</taxon>
        <taxon>Flavobacterium</taxon>
    </lineage>
</organism>
<evidence type="ECO:0000313" key="2">
    <source>
        <dbReference type="Proteomes" id="UP000812031"/>
    </source>
</evidence>
<name>A0ABS6XUE9_9FLAO</name>
<sequence>MKLIYSVLFTFLFFSISFSQENYNWKNIRKIELYSFSKYNYCNGIKSSNLNSKKPIKCNPEHFKKHLNNIEIYHLDTLLEKGCVILRIYFKNKTSDFVVHLEQGVLMDLKNQTEFFVVKNKTEFKQLVLYYLNANVM</sequence>
<dbReference type="Proteomes" id="UP000812031">
    <property type="component" value="Unassembled WGS sequence"/>
</dbReference>
<dbReference type="RefSeq" id="WP_219316504.1">
    <property type="nucleotide sequence ID" value="NZ_JAHWYN010000004.1"/>
</dbReference>
<protein>
    <submittedName>
        <fullName evidence="1">Uncharacterized protein</fullName>
    </submittedName>
</protein>
<proteinExistence type="predicted"/>
<reference evidence="1 2" key="1">
    <citation type="submission" date="2021-07" db="EMBL/GenBank/DDBJ databases">
        <title>Flavobacterium sp. nov. isolated from sediment on the Taihu Lake.</title>
        <authorList>
            <person name="Qu J.-H."/>
        </authorList>
    </citation>
    <scope>NUCLEOTIDE SEQUENCE [LARGE SCALE GENOMIC DNA]</scope>
    <source>
        <strain evidence="1 2">NAS39</strain>
    </source>
</reference>
<accession>A0ABS6XUE9</accession>
<dbReference type="EMBL" id="JAHWYN010000004">
    <property type="protein sequence ID" value="MBW4359992.1"/>
    <property type="molecule type" value="Genomic_DNA"/>
</dbReference>
<comment type="caution">
    <text evidence="1">The sequence shown here is derived from an EMBL/GenBank/DDBJ whole genome shotgun (WGS) entry which is preliminary data.</text>
</comment>
<evidence type="ECO:0000313" key="1">
    <source>
        <dbReference type="EMBL" id="MBW4359992.1"/>
    </source>
</evidence>
<gene>
    <name evidence="1" type="ORF">KZH69_05795</name>
</gene>
<keyword evidence="2" id="KW-1185">Reference proteome</keyword>